<dbReference type="GO" id="GO:0008270">
    <property type="term" value="F:zinc ion binding"/>
    <property type="evidence" value="ECO:0007669"/>
    <property type="project" value="InterPro"/>
</dbReference>
<keyword evidence="6" id="KW-0862">Zinc</keyword>
<keyword evidence="4" id="KW-0545">Nucleotide biosynthesis</keyword>
<dbReference type="CDD" id="cd01286">
    <property type="entry name" value="deoxycytidylate_deaminase"/>
    <property type="match status" value="1"/>
</dbReference>
<accession>A0A0F7SR58</accession>
<evidence type="ECO:0000256" key="3">
    <source>
        <dbReference type="ARBA" id="ARBA00022723"/>
    </source>
</evidence>
<dbReference type="InterPro" id="IPR035105">
    <property type="entry name" value="Deoxycytidylate_deaminase_dom"/>
</dbReference>
<dbReference type="GO" id="GO:0004132">
    <property type="term" value="F:dCMP deaminase activity"/>
    <property type="evidence" value="ECO:0007669"/>
    <property type="project" value="UniProtKB-EC"/>
</dbReference>
<dbReference type="EC" id="3.5.4.12" evidence="7"/>
<dbReference type="GO" id="GO:0009165">
    <property type="term" value="P:nucleotide biosynthetic process"/>
    <property type="evidence" value="ECO:0007669"/>
    <property type="project" value="UniProtKB-KW"/>
</dbReference>
<dbReference type="InterPro" id="IPR016193">
    <property type="entry name" value="Cytidine_deaminase-like"/>
</dbReference>
<evidence type="ECO:0000256" key="2">
    <source>
        <dbReference type="ARBA" id="ARBA00006576"/>
    </source>
</evidence>
<evidence type="ECO:0000256" key="9">
    <source>
        <dbReference type="ARBA" id="ARBA00071582"/>
    </source>
</evidence>
<keyword evidence="3" id="KW-0479">Metal-binding</keyword>
<dbReference type="PROSITE" id="PS51747">
    <property type="entry name" value="CYT_DCMP_DEAMINASES_2"/>
    <property type="match status" value="1"/>
</dbReference>
<evidence type="ECO:0000256" key="4">
    <source>
        <dbReference type="ARBA" id="ARBA00022727"/>
    </source>
</evidence>
<dbReference type="Gene3D" id="3.40.140.10">
    <property type="entry name" value="Cytidine Deaminase, domain 2"/>
    <property type="match status" value="1"/>
</dbReference>
<dbReference type="EMBL" id="LN483124">
    <property type="protein sequence ID" value="CED82548.1"/>
    <property type="molecule type" value="Genomic_DNA"/>
</dbReference>
<reference evidence="11" key="1">
    <citation type="submission" date="2014-08" db="EMBL/GenBank/DDBJ databases">
        <authorList>
            <person name="Sharma Rahul"/>
            <person name="Thines Marco"/>
        </authorList>
    </citation>
    <scope>NUCLEOTIDE SEQUENCE</scope>
</reference>
<evidence type="ECO:0000256" key="8">
    <source>
        <dbReference type="ARBA" id="ARBA00041763"/>
    </source>
</evidence>
<name>A0A0F7SR58_PHARH</name>
<comment type="cofactor">
    <cofactor evidence="1">
        <name>Zn(2+)</name>
        <dbReference type="ChEBI" id="CHEBI:29105"/>
    </cofactor>
</comment>
<dbReference type="PANTHER" id="PTHR11086">
    <property type="entry name" value="DEOXYCYTIDYLATE DEAMINASE-RELATED"/>
    <property type="match status" value="1"/>
</dbReference>
<organism evidence="11">
    <name type="scientific">Phaffia rhodozyma</name>
    <name type="common">Yeast</name>
    <name type="synonym">Xanthophyllomyces dendrorhous</name>
    <dbReference type="NCBI Taxonomy" id="264483"/>
    <lineage>
        <taxon>Eukaryota</taxon>
        <taxon>Fungi</taxon>
        <taxon>Dikarya</taxon>
        <taxon>Basidiomycota</taxon>
        <taxon>Agaricomycotina</taxon>
        <taxon>Tremellomycetes</taxon>
        <taxon>Cystofilobasidiales</taxon>
        <taxon>Mrakiaceae</taxon>
        <taxon>Phaffia</taxon>
    </lineage>
</organism>
<keyword evidence="5" id="KW-0378">Hydrolase</keyword>
<dbReference type="SUPFAM" id="SSF53927">
    <property type="entry name" value="Cytidine deaminase-like"/>
    <property type="match status" value="1"/>
</dbReference>
<dbReference type="PROSITE" id="PS00903">
    <property type="entry name" value="CYT_DCMP_DEAMINASES_1"/>
    <property type="match status" value="1"/>
</dbReference>
<evidence type="ECO:0000256" key="6">
    <source>
        <dbReference type="ARBA" id="ARBA00022833"/>
    </source>
</evidence>
<evidence type="ECO:0000313" key="11">
    <source>
        <dbReference type="EMBL" id="CED82548.1"/>
    </source>
</evidence>
<dbReference type="AlphaFoldDB" id="A0A0F7SR58"/>
<dbReference type="InterPro" id="IPR016192">
    <property type="entry name" value="APOBEC/CMP_deaminase_Zn-bd"/>
</dbReference>
<dbReference type="GO" id="GO:0005737">
    <property type="term" value="C:cytoplasm"/>
    <property type="evidence" value="ECO:0007669"/>
    <property type="project" value="TreeGrafter"/>
</dbReference>
<sequence>MVFIALVGLDFSGRDTIATWLQTQKGFQRIAIDQTWRQNAVTTDLTSAVVLQEGWIKRPWFLLVGVKSGTMVRFERASKVAHRSPISLDLPSFITADDLSLYGHPTTSLSSSLATSLTLQPTLQAPVQELFDLSGLTIVNNYTTLEDLWAYLEKIDLEDGERLRPGWDRYFMTLASLASLRSNCMKRRVGCILVRDKRIVSTGYNGTPRGMTNCNQGGCARCNKGEERGGALNMCLCLHAEENALMEAGRERVGSSSILYCNTCPCLNCAIKIVQSGVSEVVYNLAYAMDEVSAKILKEGGVVLRRLG</sequence>
<dbReference type="FunFam" id="3.40.140.10:FF:000035">
    <property type="entry name" value="dCMP deaminase"/>
    <property type="match status" value="1"/>
</dbReference>
<evidence type="ECO:0000256" key="7">
    <source>
        <dbReference type="ARBA" id="ARBA00038938"/>
    </source>
</evidence>
<evidence type="ECO:0000256" key="5">
    <source>
        <dbReference type="ARBA" id="ARBA00022801"/>
    </source>
</evidence>
<protein>
    <recommendedName>
        <fullName evidence="9">Deoxycytidylate deaminase</fullName>
        <ecNumber evidence="7">3.5.4.12</ecNumber>
    </recommendedName>
    <alternativeName>
        <fullName evidence="8">dCMP deaminase</fullName>
    </alternativeName>
</protein>
<feature type="domain" description="CMP/dCMP-type deaminase" evidence="10">
    <location>
        <begin position="166"/>
        <end position="304"/>
    </location>
</feature>
<comment type="similarity">
    <text evidence="2">Belongs to the cytidine and deoxycytidylate deaminase family.</text>
</comment>
<evidence type="ECO:0000259" key="10">
    <source>
        <dbReference type="PROSITE" id="PS51747"/>
    </source>
</evidence>
<dbReference type="Pfam" id="PF00383">
    <property type="entry name" value="dCMP_cyt_deam_1"/>
    <property type="match status" value="1"/>
</dbReference>
<proteinExistence type="inferred from homology"/>
<dbReference type="PANTHER" id="PTHR11086:SF18">
    <property type="entry name" value="DEOXYCYTIDYLATE DEAMINASE"/>
    <property type="match status" value="1"/>
</dbReference>
<dbReference type="InterPro" id="IPR002125">
    <property type="entry name" value="CMP_dCMP_dom"/>
</dbReference>
<dbReference type="InterPro" id="IPR015517">
    <property type="entry name" value="dCMP_deaminase-rel"/>
</dbReference>
<evidence type="ECO:0000256" key="1">
    <source>
        <dbReference type="ARBA" id="ARBA00001947"/>
    </source>
</evidence>